<name>S0FWD0_RUMCE</name>
<evidence type="ECO:0000256" key="1">
    <source>
        <dbReference type="SAM" id="Phobius"/>
    </source>
</evidence>
<comment type="caution">
    <text evidence="2">The sequence shown here is derived from an EMBL/GenBank/DDBJ whole genome shotgun (WGS) entry which is preliminary data.</text>
</comment>
<sequence>MAESLGFGYLVTGILIAAVIAVVAAAWRFKMDPILAFWLVYIMTRPLGASLGDYLSQPSTYGGVGLGVAVTSAIFLLAIMATVIFLAVIKKDLIARTPIKEETVSKPFTVKWQLGIVAFLLVILVGTGFLWSQTTLQNEVSSQGEMAGNVTQTEPLGDLSNFTKIEEDTLSLVEAGDLSGAKSRVDELEVAWDNATARLKSMNKAKWTEIDNTIDEVLSQLRARHQDAPACKAALNASLAVLK</sequence>
<feature type="transmembrane region" description="Helical" evidence="1">
    <location>
        <begin position="64"/>
        <end position="89"/>
    </location>
</feature>
<proteinExistence type="predicted"/>
<keyword evidence="1" id="KW-1133">Transmembrane helix</keyword>
<feature type="transmembrane region" description="Helical" evidence="1">
    <location>
        <begin position="110"/>
        <end position="131"/>
    </location>
</feature>
<reference evidence="2 3" key="1">
    <citation type="journal article" date="2013" name="Genome Announc.">
        <title>Draft Genome Sequence of the Cellulolytic, Mesophilic, Anaerobic Bacterium Clostridium termitidis Strain CT1112 (DSM 5398).</title>
        <authorList>
            <person name="Lal S."/>
            <person name="Ramachandran U."/>
            <person name="Zhang X."/>
            <person name="Munir R."/>
            <person name="Sparling R."/>
            <person name="Levin D.B."/>
        </authorList>
    </citation>
    <scope>NUCLEOTIDE SEQUENCE [LARGE SCALE GENOMIC DNA]</scope>
    <source>
        <strain evidence="2 3">CT1112</strain>
    </source>
</reference>
<keyword evidence="3" id="KW-1185">Reference proteome</keyword>
<evidence type="ECO:0000313" key="2">
    <source>
        <dbReference type="EMBL" id="EMS73479.1"/>
    </source>
</evidence>
<gene>
    <name evidence="2" type="ORF">CTER_0453</name>
</gene>
<dbReference type="EMBL" id="AORV01000018">
    <property type="protein sequence ID" value="EMS73479.1"/>
    <property type="molecule type" value="Genomic_DNA"/>
</dbReference>
<dbReference type="AlphaFoldDB" id="S0FWD0"/>
<feature type="transmembrane region" description="Helical" evidence="1">
    <location>
        <begin position="34"/>
        <end position="52"/>
    </location>
</feature>
<dbReference type="PATRIC" id="fig|1195236.3.peg.767"/>
<organism evidence="2 3">
    <name type="scientific">Ruminiclostridium cellobioparum subsp. termitidis CT1112</name>
    <dbReference type="NCBI Taxonomy" id="1195236"/>
    <lineage>
        <taxon>Bacteria</taxon>
        <taxon>Bacillati</taxon>
        <taxon>Bacillota</taxon>
        <taxon>Clostridia</taxon>
        <taxon>Eubacteriales</taxon>
        <taxon>Oscillospiraceae</taxon>
        <taxon>Ruminiclostridium</taxon>
    </lineage>
</organism>
<evidence type="ECO:0000313" key="3">
    <source>
        <dbReference type="Proteomes" id="UP000014155"/>
    </source>
</evidence>
<protein>
    <submittedName>
        <fullName evidence="2">Uncharacterized membrane-anchored protein conserved in bacteria</fullName>
    </submittedName>
</protein>
<feature type="transmembrane region" description="Helical" evidence="1">
    <location>
        <begin position="6"/>
        <end position="27"/>
    </location>
</feature>
<keyword evidence="1" id="KW-0472">Membrane</keyword>
<dbReference type="Proteomes" id="UP000014155">
    <property type="component" value="Unassembled WGS sequence"/>
</dbReference>
<dbReference type="eggNOG" id="COG4705">
    <property type="taxonomic scope" value="Bacteria"/>
</dbReference>
<dbReference type="Pfam" id="PF03988">
    <property type="entry name" value="DUF347"/>
    <property type="match status" value="1"/>
</dbReference>
<accession>S0FWD0</accession>
<dbReference type="InterPro" id="IPR007136">
    <property type="entry name" value="DUF347"/>
</dbReference>
<dbReference type="STRING" id="1195236.CTER_0453"/>
<keyword evidence="1" id="KW-0812">Transmembrane</keyword>